<gene>
    <name evidence="1" type="ORF">PMAYCL1PPCAC_27947</name>
</gene>
<sequence>LLRSSEFSLCAKLLKASIIGDLKIILENLDGVVDPLIVFIIARARNHLEVLFYRQPQSIHSQAFIKTLFSFSISHVFLNNPSSLFQSDSFIGLSRAFWEEFLNE</sequence>
<keyword evidence="2" id="KW-1185">Reference proteome</keyword>
<name>A0AAN5D821_9BILA</name>
<protein>
    <submittedName>
        <fullName evidence="1">Uncharacterized protein</fullName>
    </submittedName>
</protein>
<evidence type="ECO:0000313" key="2">
    <source>
        <dbReference type="Proteomes" id="UP001328107"/>
    </source>
</evidence>
<dbReference type="EMBL" id="BTRK01000006">
    <property type="protein sequence ID" value="GMR57752.1"/>
    <property type="molecule type" value="Genomic_DNA"/>
</dbReference>
<evidence type="ECO:0000313" key="1">
    <source>
        <dbReference type="EMBL" id="GMR57752.1"/>
    </source>
</evidence>
<dbReference type="Proteomes" id="UP001328107">
    <property type="component" value="Unassembled WGS sequence"/>
</dbReference>
<proteinExistence type="predicted"/>
<comment type="caution">
    <text evidence="1">The sequence shown here is derived from an EMBL/GenBank/DDBJ whole genome shotgun (WGS) entry which is preliminary data.</text>
</comment>
<reference evidence="2" key="1">
    <citation type="submission" date="2022-10" db="EMBL/GenBank/DDBJ databases">
        <title>Genome assembly of Pristionchus species.</title>
        <authorList>
            <person name="Yoshida K."/>
            <person name="Sommer R.J."/>
        </authorList>
    </citation>
    <scope>NUCLEOTIDE SEQUENCE [LARGE SCALE GENOMIC DNA]</scope>
    <source>
        <strain evidence="2">RS5460</strain>
    </source>
</reference>
<feature type="non-terminal residue" evidence="1">
    <location>
        <position position="1"/>
    </location>
</feature>
<feature type="non-terminal residue" evidence="1">
    <location>
        <position position="104"/>
    </location>
</feature>
<accession>A0AAN5D821</accession>
<dbReference type="AlphaFoldDB" id="A0AAN5D821"/>
<organism evidence="1 2">
    <name type="scientific">Pristionchus mayeri</name>
    <dbReference type="NCBI Taxonomy" id="1317129"/>
    <lineage>
        <taxon>Eukaryota</taxon>
        <taxon>Metazoa</taxon>
        <taxon>Ecdysozoa</taxon>
        <taxon>Nematoda</taxon>
        <taxon>Chromadorea</taxon>
        <taxon>Rhabditida</taxon>
        <taxon>Rhabditina</taxon>
        <taxon>Diplogasteromorpha</taxon>
        <taxon>Diplogasteroidea</taxon>
        <taxon>Neodiplogasteridae</taxon>
        <taxon>Pristionchus</taxon>
    </lineage>
</organism>